<evidence type="ECO:0000313" key="8">
    <source>
        <dbReference type="EMBL" id="OGC54691.1"/>
    </source>
</evidence>
<evidence type="ECO:0000256" key="4">
    <source>
        <dbReference type="ARBA" id="ARBA00022989"/>
    </source>
</evidence>
<evidence type="ECO:0000256" key="3">
    <source>
        <dbReference type="ARBA" id="ARBA00022692"/>
    </source>
</evidence>
<protein>
    <recommendedName>
        <fullName evidence="7">VTT domain-containing protein</fullName>
    </recommendedName>
</protein>
<feature type="transmembrane region" description="Helical" evidence="6">
    <location>
        <begin position="172"/>
        <end position="194"/>
    </location>
</feature>
<evidence type="ECO:0000256" key="6">
    <source>
        <dbReference type="SAM" id="Phobius"/>
    </source>
</evidence>
<feature type="domain" description="VTT" evidence="7">
    <location>
        <begin position="42"/>
        <end position="164"/>
    </location>
</feature>
<dbReference type="STRING" id="1802619.A2797_02295"/>
<feature type="transmembrane region" description="Helical" evidence="6">
    <location>
        <begin position="118"/>
        <end position="137"/>
    </location>
</feature>
<evidence type="ECO:0000256" key="1">
    <source>
        <dbReference type="ARBA" id="ARBA00004651"/>
    </source>
</evidence>
<reference evidence="8 9" key="1">
    <citation type="journal article" date="2016" name="Nat. Commun.">
        <title>Thousands of microbial genomes shed light on interconnected biogeochemical processes in an aquifer system.</title>
        <authorList>
            <person name="Anantharaman K."/>
            <person name="Brown C.T."/>
            <person name="Hug L.A."/>
            <person name="Sharon I."/>
            <person name="Castelle C.J."/>
            <person name="Probst A.J."/>
            <person name="Thomas B.C."/>
            <person name="Singh A."/>
            <person name="Wilkins M.J."/>
            <person name="Karaoz U."/>
            <person name="Brodie E.L."/>
            <person name="Williams K.H."/>
            <person name="Hubbard S.S."/>
            <person name="Banfield J.F."/>
        </authorList>
    </citation>
    <scope>NUCLEOTIDE SEQUENCE [LARGE SCALE GENOMIC DNA]</scope>
</reference>
<comment type="caution">
    <text evidence="8">The sequence shown here is derived from an EMBL/GenBank/DDBJ whole genome shotgun (WGS) entry which is preliminary data.</text>
</comment>
<keyword evidence="2" id="KW-1003">Cell membrane</keyword>
<sequence>MVSQLPIDGMIDAFGAIFATYGYGAVAFTAFIENIAIVDLLIPGSTVIWIAGFYASQGVLNVFLVWIIATVFAVLANQIDYAIGHSGIYHLIRISGFQKEIEALKKQYVHRGHWFEAFLIYFATYPRLLLCVALGALRVQWRDYLIFTVVGAAVRKGFFVSLGYFLGTNRPLLTSILSNFWWTGIAAIIIWIFFRHWLVVRAKALLEIVSRS</sequence>
<dbReference type="InterPro" id="IPR032816">
    <property type="entry name" value="VTT_dom"/>
</dbReference>
<evidence type="ECO:0000259" key="7">
    <source>
        <dbReference type="Pfam" id="PF09335"/>
    </source>
</evidence>
<feature type="transmembrane region" description="Helical" evidence="6">
    <location>
        <begin position="144"/>
        <end position="166"/>
    </location>
</feature>
<comment type="subcellular location">
    <subcellularLocation>
        <location evidence="1">Cell membrane</location>
        <topology evidence="1">Multi-pass membrane protein</topology>
    </subcellularLocation>
</comment>
<feature type="transmembrane region" description="Helical" evidence="6">
    <location>
        <begin position="54"/>
        <end position="76"/>
    </location>
</feature>
<keyword evidence="4 6" id="KW-1133">Transmembrane helix</keyword>
<evidence type="ECO:0000313" key="9">
    <source>
        <dbReference type="Proteomes" id="UP000179005"/>
    </source>
</evidence>
<evidence type="ECO:0000256" key="5">
    <source>
        <dbReference type="ARBA" id="ARBA00023136"/>
    </source>
</evidence>
<keyword evidence="5 6" id="KW-0472">Membrane</keyword>
<dbReference type="InterPro" id="IPR051311">
    <property type="entry name" value="DedA_domain"/>
</dbReference>
<dbReference type="Proteomes" id="UP000179005">
    <property type="component" value="Unassembled WGS sequence"/>
</dbReference>
<dbReference type="PANTHER" id="PTHR42709">
    <property type="entry name" value="ALKALINE PHOSPHATASE LIKE PROTEIN"/>
    <property type="match status" value="1"/>
</dbReference>
<dbReference type="EMBL" id="MEVC01000019">
    <property type="protein sequence ID" value="OGC54691.1"/>
    <property type="molecule type" value="Genomic_DNA"/>
</dbReference>
<organism evidence="8 9">
    <name type="scientific">candidate division WWE3 bacterium RIFCSPHIGHO2_01_FULL_48_15</name>
    <dbReference type="NCBI Taxonomy" id="1802619"/>
    <lineage>
        <taxon>Bacteria</taxon>
        <taxon>Katanobacteria</taxon>
    </lineage>
</organism>
<dbReference type="GO" id="GO:0005886">
    <property type="term" value="C:plasma membrane"/>
    <property type="evidence" value="ECO:0007669"/>
    <property type="project" value="UniProtKB-SubCell"/>
</dbReference>
<dbReference type="PANTHER" id="PTHR42709:SF6">
    <property type="entry name" value="UNDECAPRENYL PHOSPHATE TRANSPORTER A"/>
    <property type="match status" value="1"/>
</dbReference>
<dbReference type="Pfam" id="PF09335">
    <property type="entry name" value="VTT_dom"/>
    <property type="match status" value="1"/>
</dbReference>
<name>A0A1F4VBQ3_UNCKA</name>
<feature type="transmembrane region" description="Helical" evidence="6">
    <location>
        <begin position="20"/>
        <end position="42"/>
    </location>
</feature>
<proteinExistence type="predicted"/>
<evidence type="ECO:0000256" key="2">
    <source>
        <dbReference type="ARBA" id="ARBA00022475"/>
    </source>
</evidence>
<gene>
    <name evidence="8" type="ORF">A2797_02295</name>
</gene>
<keyword evidence="3 6" id="KW-0812">Transmembrane</keyword>
<accession>A0A1F4VBQ3</accession>
<dbReference type="AlphaFoldDB" id="A0A1F4VBQ3"/>